<dbReference type="OrthoDB" id="3258141at2759"/>
<feature type="region of interest" description="Disordered" evidence="1">
    <location>
        <begin position="1"/>
        <end position="20"/>
    </location>
</feature>
<evidence type="ECO:0000256" key="1">
    <source>
        <dbReference type="SAM" id="MobiDB-lite"/>
    </source>
</evidence>
<reference evidence="2 3" key="1">
    <citation type="submission" date="2020-01" db="EMBL/GenBank/DDBJ databases">
        <authorList>
            <person name="Gupta K D."/>
        </authorList>
    </citation>
    <scope>NUCLEOTIDE SEQUENCE [LARGE SCALE GENOMIC DNA]</scope>
</reference>
<dbReference type="Proteomes" id="UP000467700">
    <property type="component" value="Unassembled WGS sequence"/>
</dbReference>
<accession>A0A8S0W9M9</accession>
<dbReference type="EMBL" id="CACVBS010000036">
    <property type="protein sequence ID" value="CAA7262426.1"/>
    <property type="molecule type" value="Genomic_DNA"/>
</dbReference>
<organism evidence="2 3">
    <name type="scientific">Cyclocybe aegerita</name>
    <name type="common">Black poplar mushroom</name>
    <name type="synonym">Agrocybe aegerita</name>
    <dbReference type="NCBI Taxonomy" id="1973307"/>
    <lineage>
        <taxon>Eukaryota</taxon>
        <taxon>Fungi</taxon>
        <taxon>Dikarya</taxon>
        <taxon>Basidiomycota</taxon>
        <taxon>Agaricomycotina</taxon>
        <taxon>Agaricomycetes</taxon>
        <taxon>Agaricomycetidae</taxon>
        <taxon>Agaricales</taxon>
        <taxon>Agaricineae</taxon>
        <taxon>Bolbitiaceae</taxon>
        <taxon>Cyclocybe</taxon>
    </lineage>
</organism>
<evidence type="ECO:0000313" key="2">
    <source>
        <dbReference type="EMBL" id="CAA7262426.1"/>
    </source>
</evidence>
<dbReference type="AlphaFoldDB" id="A0A8S0W9M9"/>
<keyword evidence="3" id="KW-1185">Reference proteome</keyword>
<proteinExistence type="predicted"/>
<gene>
    <name evidence="2" type="ORF">AAE3_LOCUS4642</name>
</gene>
<sequence length="281" mass="30936">MGCSGEGDVVPVRGPGGTRLDTTIRSPNSRAEWTDADLEACNIKLTFPWDAQTFFGETALPAPSVGPEFLTALTADDALTDSAYTLLAQLDLAMMPTPPLSEPEEYSDDSAIVDFAVALFHSLGYIHRPRAIRTRKALRLLVSGEWKYARPDVCIVDRDTNDVVLAVKEDRREVNSHAQLIAQAIAAFQNNNARRRAGARFVNPGILLHGTSPTFFKIPITLALSRCVELGQHPPTSAPTIVTAHVPDVPRPHRRFSEGMKPLDSRRVILECYDAFKKYVT</sequence>
<comment type="caution">
    <text evidence="2">The sequence shown here is derived from an EMBL/GenBank/DDBJ whole genome shotgun (WGS) entry which is preliminary data.</text>
</comment>
<name>A0A8S0W9M9_CYCAE</name>
<protein>
    <submittedName>
        <fullName evidence="2">Uncharacterized protein</fullName>
    </submittedName>
</protein>
<evidence type="ECO:0000313" key="3">
    <source>
        <dbReference type="Proteomes" id="UP000467700"/>
    </source>
</evidence>